<dbReference type="Proteomes" id="UP000703893">
    <property type="component" value="Unassembled WGS sequence"/>
</dbReference>
<accession>A0A937X4K5</accession>
<evidence type="ECO:0000313" key="2">
    <source>
        <dbReference type="EMBL" id="MBM3275723.1"/>
    </source>
</evidence>
<name>A0A937X4K5_9BACT</name>
<keyword evidence="1" id="KW-1133">Transmembrane helix</keyword>
<evidence type="ECO:0000256" key="1">
    <source>
        <dbReference type="SAM" id="Phobius"/>
    </source>
</evidence>
<reference evidence="2 3" key="1">
    <citation type="submission" date="2019-03" db="EMBL/GenBank/DDBJ databases">
        <title>Lake Tanganyika Metagenome-Assembled Genomes (MAGs).</title>
        <authorList>
            <person name="Tran P."/>
        </authorList>
    </citation>
    <scope>NUCLEOTIDE SEQUENCE [LARGE SCALE GENOMIC DNA]</scope>
    <source>
        <strain evidence="2">K_DeepCast_65m_m2_236</strain>
    </source>
</reference>
<feature type="transmembrane region" description="Helical" evidence="1">
    <location>
        <begin position="63"/>
        <end position="86"/>
    </location>
</feature>
<feature type="transmembrane region" description="Helical" evidence="1">
    <location>
        <begin position="162"/>
        <end position="184"/>
    </location>
</feature>
<organism evidence="2 3">
    <name type="scientific">Candidatus Tanganyikabacteria bacterium</name>
    <dbReference type="NCBI Taxonomy" id="2961651"/>
    <lineage>
        <taxon>Bacteria</taxon>
        <taxon>Bacillati</taxon>
        <taxon>Candidatus Sericytochromatia</taxon>
        <taxon>Candidatus Tanganyikabacteria</taxon>
    </lineage>
</organism>
<evidence type="ECO:0000313" key="3">
    <source>
        <dbReference type="Proteomes" id="UP000703893"/>
    </source>
</evidence>
<sequence>MKIVKVDGEPVDETPSQFIARLRTDPAAFLHRIEARPSGIPPRERVATSVHLVESREFPSGDFAVAFMFLLFTFPLIGAAFMSLLIEPGKLFKDRPELHLPTTWFGLALSVIGLAMTLENLAVDVPGLYQAAMGGAFLAGWGVTRAFLFRKSMAEWRLADKIAFAAIALFTAMAMTPDLAAAWAGGT</sequence>
<dbReference type="AlphaFoldDB" id="A0A937X4K5"/>
<comment type="caution">
    <text evidence="2">The sequence shown here is derived from an EMBL/GenBank/DDBJ whole genome shotgun (WGS) entry which is preliminary data.</text>
</comment>
<keyword evidence="1" id="KW-0472">Membrane</keyword>
<proteinExistence type="predicted"/>
<feature type="transmembrane region" description="Helical" evidence="1">
    <location>
        <begin position="98"/>
        <end position="116"/>
    </location>
</feature>
<feature type="transmembrane region" description="Helical" evidence="1">
    <location>
        <begin position="128"/>
        <end position="150"/>
    </location>
</feature>
<gene>
    <name evidence="2" type="ORF">FJZ00_11260</name>
</gene>
<dbReference type="EMBL" id="VGJX01000694">
    <property type="protein sequence ID" value="MBM3275723.1"/>
    <property type="molecule type" value="Genomic_DNA"/>
</dbReference>
<protein>
    <submittedName>
        <fullName evidence="2">Uncharacterized protein</fullName>
    </submittedName>
</protein>
<keyword evidence="1" id="KW-0812">Transmembrane</keyword>